<organism evidence="1 2">
    <name type="scientific">Romboutsia weinsteinii</name>
    <dbReference type="NCBI Taxonomy" id="2020949"/>
    <lineage>
        <taxon>Bacteria</taxon>
        <taxon>Bacillati</taxon>
        <taxon>Bacillota</taxon>
        <taxon>Clostridia</taxon>
        <taxon>Peptostreptococcales</taxon>
        <taxon>Peptostreptococcaceae</taxon>
        <taxon>Romboutsia</taxon>
    </lineage>
</organism>
<accession>A0A371JAF1</accession>
<protein>
    <submittedName>
        <fullName evidence="1">Uncharacterized protein</fullName>
    </submittedName>
</protein>
<gene>
    <name evidence="1" type="ORF">CHL78_000850</name>
</gene>
<comment type="caution">
    <text evidence="1">The sequence shown here is derived from an EMBL/GenBank/DDBJ whole genome shotgun (WGS) entry which is preliminary data.</text>
</comment>
<proteinExistence type="predicted"/>
<sequence length="367" mass="43171">MNIRLELNVPYTGKEFFEGVINEQPAKSPNSKQRQKNLASEICSYYTIGRGRGMKYIITEIYSQRKIELNGKYAENMKTVLIYLLQNNNRNIVAPKSILMTNCGFVNNKYLDAKRYNKKTAEDNQVMLSSTVLFLENVDNLIGQAVKRNIMYLVDASYIISRIKKRCRFTIKETNLDKNGNVIYINGKPDIQTRNMYMLMNEEQEEFTSGAIRYALNECGFNTQKDVYKAGKKEKEIFYNKVYENIQNRLVNDFTKSVIESNDNWIHNNDKIPEIKFDYFYEVYDIKANEYIYDFKITKEEFTNALNSINEISKQSILDSINNEKTLPKKENDILKLNERYKEDNTLTRFNEDVEILVHRLIDINLI</sequence>
<keyword evidence="2" id="KW-1185">Reference proteome</keyword>
<dbReference type="OrthoDB" id="396512at2"/>
<name>A0A371JAF1_9FIRM</name>
<evidence type="ECO:0000313" key="2">
    <source>
        <dbReference type="Proteomes" id="UP000215694"/>
    </source>
</evidence>
<evidence type="ECO:0000313" key="1">
    <source>
        <dbReference type="EMBL" id="RDY29750.1"/>
    </source>
</evidence>
<dbReference type="AlphaFoldDB" id="A0A371JAF1"/>
<dbReference type="EMBL" id="NOJY02000001">
    <property type="protein sequence ID" value="RDY29750.1"/>
    <property type="molecule type" value="Genomic_DNA"/>
</dbReference>
<reference evidence="1 2" key="1">
    <citation type="journal article" date="2017" name="Genome Announc.">
        <title>Draft Genome Sequence of Romboutsia weinsteinii sp. nov. Strain CCRI-19649(T) Isolated from Surface Water.</title>
        <authorList>
            <person name="Maheux A.F."/>
            <person name="Boudreau D.K."/>
            <person name="Berube E."/>
            <person name="Boissinot M."/>
            <person name="Cantin P."/>
            <person name="Raymond F."/>
            <person name="Corbeil J."/>
            <person name="Omar R.F."/>
            <person name="Bergeron M.G."/>
        </authorList>
    </citation>
    <scope>NUCLEOTIDE SEQUENCE [LARGE SCALE GENOMIC DNA]</scope>
    <source>
        <strain evidence="1 2">CCRI-19649</strain>
    </source>
</reference>
<dbReference type="Proteomes" id="UP000215694">
    <property type="component" value="Unassembled WGS sequence"/>
</dbReference>
<dbReference type="RefSeq" id="WP_094368499.1">
    <property type="nucleotide sequence ID" value="NZ_NOJY02000001.1"/>
</dbReference>